<reference evidence="7" key="2">
    <citation type="submission" date="2023-01" db="EMBL/GenBank/DDBJ databases">
        <authorList>
            <person name="Sun Q."/>
            <person name="Evtushenko L."/>
        </authorList>
    </citation>
    <scope>NUCLEOTIDE SEQUENCE</scope>
    <source>
        <strain evidence="7">VKM Ac-2007</strain>
    </source>
</reference>
<keyword evidence="3" id="KW-0418">Kinase</keyword>
<evidence type="ECO:0000256" key="2">
    <source>
        <dbReference type="ARBA" id="ARBA00022741"/>
    </source>
</evidence>
<dbReference type="RefSeq" id="WP_271216136.1">
    <property type="nucleotide sequence ID" value="NZ_BSEV01000001.1"/>
</dbReference>
<evidence type="ECO:0000259" key="6">
    <source>
        <dbReference type="PROSITE" id="PS50011"/>
    </source>
</evidence>
<dbReference type="PROSITE" id="PS00108">
    <property type="entry name" value="PROTEIN_KINASE_ST"/>
    <property type="match status" value="1"/>
</dbReference>
<reference evidence="7" key="1">
    <citation type="journal article" date="2014" name="Int. J. Syst. Evol. Microbiol.">
        <title>Complete genome sequence of Corynebacterium casei LMG S-19264T (=DSM 44701T), isolated from a smear-ripened cheese.</title>
        <authorList>
            <consortium name="US DOE Joint Genome Institute (JGI-PGF)"/>
            <person name="Walter F."/>
            <person name="Albersmeier A."/>
            <person name="Kalinowski J."/>
            <person name="Ruckert C."/>
        </authorList>
    </citation>
    <scope>NUCLEOTIDE SEQUENCE</scope>
    <source>
        <strain evidence="7">VKM Ac-2007</strain>
    </source>
</reference>
<dbReference type="InterPro" id="IPR000719">
    <property type="entry name" value="Prot_kinase_dom"/>
</dbReference>
<evidence type="ECO:0000256" key="1">
    <source>
        <dbReference type="ARBA" id="ARBA00022679"/>
    </source>
</evidence>
<feature type="domain" description="Protein kinase" evidence="6">
    <location>
        <begin position="16"/>
        <end position="266"/>
    </location>
</feature>
<feature type="region of interest" description="Disordered" evidence="5">
    <location>
        <begin position="391"/>
        <end position="415"/>
    </location>
</feature>
<dbReference type="GO" id="GO:0005524">
    <property type="term" value="F:ATP binding"/>
    <property type="evidence" value="ECO:0007669"/>
    <property type="project" value="UniProtKB-KW"/>
</dbReference>
<dbReference type="Proteomes" id="UP001143474">
    <property type="component" value="Unassembled WGS sequence"/>
</dbReference>
<keyword evidence="1" id="KW-0808">Transferase</keyword>
<dbReference type="Gene3D" id="1.10.510.10">
    <property type="entry name" value="Transferase(Phosphotransferase) domain 1"/>
    <property type="match status" value="1"/>
</dbReference>
<dbReference type="PANTHER" id="PTHR43289:SF34">
    <property type="entry name" value="SERINE_THREONINE-PROTEIN KINASE YBDM-RELATED"/>
    <property type="match status" value="1"/>
</dbReference>
<feature type="region of interest" description="Disordered" evidence="5">
    <location>
        <begin position="287"/>
        <end position="343"/>
    </location>
</feature>
<evidence type="ECO:0000256" key="4">
    <source>
        <dbReference type="ARBA" id="ARBA00022840"/>
    </source>
</evidence>
<sequence>MSLPLLPGDPERIGRYELVGRLGAGGQGVVYAGRGARGEQVAVKLLQAWFADDAGARERFVRELAFAEKVADFCTARVIEANVEGDRPYIVSEFVSGPSLQQLVRSEGPRTGADLRRLAIGTVTALAAIHQAKIVHRDFKPPNVLMGRDGPRVIDFGIAKALDTTSTTTSHVVGTPAYMAPEQFGGGSLGPWTDMFAWGSTMLFAATGRAPFGDDTVPAVIHRILSAEPDLGALPEPLAGLVGACLAKDPARRPAAPQVLLALVGLDPSSEPTPGGEAVLAAGAAAVGGSGSAPHGPPPPHLSAGHSPHSPVEPPHRHPGERAHRDSPAETHRHLTEGRRPVVPGPLRRGKVLAGAAVALVALGTSSAVVWWAVGNGVSARDTPAVAGGRTPSLFATPAPGKTAAGTPTDARDLSRLPDPCALVPRKLLDSFHLDGGGDHTDDTDGRRNCTWWPEGRDTTPYYFVDVFTYPTPVPKDSSARFLVIKNKTAWQSVIRDSGAPHKLSCSISWATSYGHVRVNLRNHEPNWAKSWKLCKYAHKFATGVFPLSRR</sequence>
<dbReference type="InterPro" id="IPR008271">
    <property type="entry name" value="Ser/Thr_kinase_AS"/>
</dbReference>
<keyword evidence="2" id="KW-0547">Nucleotide-binding</keyword>
<dbReference type="Gene3D" id="3.30.200.20">
    <property type="entry name" value="Phosphorylase Kinase, domain 1"/>
    <property type="match status" value="1"/>
</dbReference>
<dbReference type="GO" id="GO:0004674">
    <property type="term" value="F:protein serine/threonine kinase activity"/>
    <property type="evidence" value="ECO:0007669"/>
    <property type="project" value="TreeGrafter"/>
</dbReference>
<feature type="compositionally biased region" description="Low complexity" evidence="5">
    <location>
        <begin position="396"/>
        <end position="409"/>
    </location>
</feature>
<feature type="compositionally biased region" description="Basic and acidic residues" evidence="5">
    <location>
        <begin position="314"/>
        <end position="340"/>
    </location>
</feature>
<keyword evidence="4" id="KW-0067">ATP-binding</keyword>
<dbReference type="EMBL" id="BSEV01000001">
    <property type="protein sequence ID" value="GLK07609.1"/>
    <property type="molecule type" value="Genomic_DNA"/>
</dbReference>
<evidence type="ECO:0000256" key="5">
    <source>
        <dbReference type="SAM" id="MobiDB-lite"/>
    </source>
</evidence>
<dbReference type="AlphaFoldDB" id="A0A9W6HY99"/>
<evidence type="ECO:0000256" key="3">
    <source>
        <dbReference type="ARBA" id="ARBA00022777"/>
    </source>
</evidence>
<evidence type="ECO:0000313" key="7">
    <source>
        <dbReference type="EMBL" id="GLK07609.1"/>
    </source>
</evidence>
<comment type="caution">
    <text evidence="7">The sequence shown here is derived from an EMBL/GenBank/DDBJ whole genome shotgun (WGS) entry which is preliminary data.</text>
</comment>
<dbReference type="InterPro" id="IPR011009">
    <property type="entry name" value="Kinase-like_dom_sf"/>
</dbReference>
<dbReference type="PANTHER" id="PTHR43289">
    <property type="entry name" value="MITOGEN-ACTIVATED PROTEIN KINASE KINASE KINASE 20-RELATED"/>
    <property type="match status" value="1"/>
</dbReference>
<name>A0A9W6HY99_9ACTN</name>
<keyword evidence="8" id="KW-1185">Reference proteome</keyword>
<evidence type="ECO:0000313" key="8">
    <source>
        <dbReference type="Proteomes" id="UP001143474"/>
    </source>
</evidence>
<protein>
    <recommendedName>
        <fullName evidence="6">Protein kinase domain-containing protein</fullName>
    </recommendedName>
</protein>
<gene>
    <name evidence="7" type="ORF">GCM10017600_10140</name>
</gene>
<proteinExistence type="predicted"/>
<organism evidence="7 8">
    <name type="scientific">Streptosporangium carneum</name>
    <dbReference type="NCBI Taxonomy" id="47481"/>
    <lineage>
        <taxon>Bacteria</taxon>
        <taxon>Bacillati</taxon>
        <taxon>Actinomycetota</taxon>
        <taxon>Actinomycetes</taxon>
        <taxon>Streptosporangiales</taxon>
        <taxon>Streptosporangiaceae</taxon>
        <taxon>Streptosporangium</taxon>
    </lineage>
</organism>
<dbReference type="CDD" id="cd14014">
    <property type="entry name" value="STKc_PknB_like"/>
    <property type="match status" value="1"/>
</dbReference>
<dbReference type="Pfam" id="PF00069">
    <property type="entry name" value="Pkinase"/>
    <property type="match status" value="1"/>
</dbReference>
<accession>A0A9W6HY99</accession>
<dbReference type="PROSITE" id="PS50011">
    <property type="entry name" value="PROTEIN_KINASE_DOM"/>
    <property type="match status" value="1"/>
</dbReference>
<dbReference type="SUPFAM" id="SSF56112">
    <property type="entry name" value="Protein kinase-like (PK-like)"/>
    <property type="match status" value="1"/>
</dbReference>